<sequence length="105" mass="11199">MDHRGPNSQQNSGQNHQTNGTGSQAQNGDTTPNQHASEITAESPEYCQIFLERLLSVVSNGQPEIVDQLITTIRSGASQQEIFAALSASMTDDNPSDPGNKTQAS</sequence>
<dbReference type="EMBL" id="JYKN01000167">
    <property type="protein sequence ID" value="KKK25447.1"/>
    <property type="molecule type" value="Genomic_DNA"/>
</dbReference>
<keyword evidence="3" id="KW-1185">Reference proteome</keyword>
<evidence type="ECO:0000256" key="1">
    <source>
        <dbReference type="SAM" id="MobiDB-lite"/>
    </source>
</evidence>
<dbReference type="VEuPathDB" id="FungiDB:P175DRAFT_0533089"/>
<evidence type="ECO:0000313" key="2">
    <source>
        <dbReference type="EMBL" id="KKK25447.1"/>
    </source>
</evidence>
<comment type="caution">
    <text evidence="2">The sequence shown here is derived from an EMBL/GenBank/DDBJ whole genome shotgun (WGS) entry which is preliminary data.</text>
</comment>
<accession>A0A0F8XPK7</accession>
<reference evidence="2 3" key="1">
    <citation type="submission" date="2015-02" db="EMBL/GenBank/DDBJ databases">
        <title>Draft Genome Sequences of Two Closely-Related Aflatoxigenic Aspergillus Species Obtained from the Cote d'Ivoire.</title>
        <authorList>
            <person name="Moore G.G."/>
            <person name="Beltz S.B."/>
            <person name="Mack B.M."/>
        </authorList>
    </citation>
    <scope>NUCLEOTIDE SEQUENCE [LARGE SCALE GENOMIC DNA]</scope>
    <source>
        <strain evidence="2 3">SRRC1432</strain>
    </source>
</reference>
<name>A0A0F8XPK7_9EURO</name>
<dbReference type="OrthoDB" id="4439444at2759"/>
<feature type="compositionally biased region" description="Polar residues" evidence="1">
    <location>
        <begin position="1"/>
        <end position="37"/>
    </location>
</feature>
<evidence type="ECO:0000313" key="3">
    <source>
        <dbReference type="Proteomes" id="UP000034947"/>
    </source>
</evidence>
<dbReference type="Proteomes" id="UP000034947">
    <property type="component" value="Unassembled WGS sequence"/>
</dbReference>
<protein>
    <submittedName>
        <fullName evidence="2">Uncharacterized protein</fullName>
    </submittedName>
</protein>
<organism evidence="2 3">
    <name type="scientific">Aspergillus ochraceoroseus</name>
    <dbReference type="NCBI Taxonomy" id="138278"/>
    <lineage>
        <taxon>Eukaryota</taxon>
        <taxon>Fungi</taxon>
        <taxon>Dikarya</taxon>
        <taxon>Ascomycota</taxon>
        <taxon>Pezizomycotina</taxon>
        <taxon>Eurotiomycetes</taxon>
        <taxon>Eurotiomycetidae</taxon>
        <taxon>Eurotiales</taxon>
        <taxon>Aspergillaceae</taxon>
        <taxon>Aspergillus</taxon>
        <taxon>Aspergillus subgen. Nidulantes</taxon>
    </lineage>
</organism>
<proteinExistence type="predicted"/>
<feature type="region of interest" description="Disordered" evidence="1">
    <location>
        <begin position="1"/>
        <end position="40"/>
    </location>
</feature>
<gene>
    <name evidence="2" type="ORF">AOCH_006509</name>
</gene>
<dbReference type="AlphaFoldDB" id="A0A0F8XPK7"/>